<keyword evidence="9 22" id="KW-0472">Membrane</keyword>
<dbReference type="Ensembl" id="ENSBIXT00000012579.1">
    <property type="protein sequence ID" value="ENSBIXP00000027699.1"/>
    <property type="gene ID" value="ENSBIXG00000008623.1"/>
</dbReference>
<feature type="region of interest" description="Disordered" evidence="21">
    <location>
        <begin position="225"/>
        <end position="288"/>
    </location>
</feature>
<evidence type="ECO:0000256" key="1">
    <source>
        <dbReference type="ARBA" id="ARBA00004651"/>
    </source>
</evidence>
<keyword evidence="2" id="KW-1003">Cell membrane</keyword>
<dbReference type="PRINTS" id="PR00242">
    <property type="entry name" value="DOPAMINER"/>
</dbReference>
<keyword evidence="13" id="KW-0325">Glycoprotein</keyword>
<dbReference type="GO" id="GO:0043266">
    <property type="term" value="P:regulation of potassium ion transport"/>
    <property type="evidence" value="ECO:0007669"/>
    <property type="project" value="TreeGrafter"/>
</dbReference>
<dbReference type="PANTHER" id="PTHR24248">
    <property type="entry name" value="ADRENERGIC RECEPTOR-RELATED G-PROTEIN COUPLED RECEPTOR"/>
    <property type="match status" value="1"/>
</dbReference>
<evidence type="ECO:0000256" key="6">
    <source>
        <dbReference type="ARBA" id="ARBA00023040"/>
    </source>
</evidence>
<comment type="function">
    <text evidence="16">Dopamine receptor responsible for neuronal signaling in the mesolimbic system of the brain, an area of the brain that regulates emotion and complex behavior. Activated by dopamine, but also by epinephrine and norepinephrine, and by numerous synthetic agonists and drugs. Agonist binding triggers signaling via G proteins that inhibit adenylyl cyclase. Modulates the circadian rhythm of contrast sensitivity by regulating the rhythmic expression of NPAS2 in the retinal ganglion cells.</text>
</comment>
<evidence type="ECO:0000256" key="4">
    <source>
        <dbReference type="ARBA" id="ARBA00022723"/>
    </source>
</evidence>
<evidence type="ECO:0000313" key="24">
    <source>
        <dbReference type="Ensembl" id="ENSBIXP00000027699.1"/>
    </source>
</evidence>
<evidence type="ECO:0000259" key="23">
    <source>
        <dbReference type="PROSITE" id="PS50262"/>
    </source>
</evidence>
<dbReference type="GO" id="GO:0042802">
    <property type="term" value="F:identical protein binding"/>
    <property type="evidence" value="ECO:0007669"/>
    <property type="project" value="Ensembl"/>
</dbReference>
<organism evidence="24 25">
    <name type="scientific">Bos indicus x Bos taurus</name>
    <name type="common">Hybrid cattle</name>
    <dbReference type="NCBI Taxonomy" id="30522"/>
    <lineage>
        <taxon>Eukaryota</taxon>
        <taxon>Metazoa</taxon>
        <taxon>Chordata</taxon>
        <taxon>Craniata</taxon>
        <taxon>Vertebrata</taxon>
        <taxon>Euteleostomi</taxon>
        <taxon>Mammalia</taxon>
        <taxon>Eutheria</taxon>
        <taxon>Laurasiatheria</taxon>
        <taxon>Artiodactyla</taxon>
        <taxon>Ruminantia</taxon>
        <taxon>Pecora</taxon>
        <taxon>Bovidae</taxon>
        <taxon>Bovinae</taxon>
        <taxon>Bos</taxon>
    </lineage>
</organism>
<evidence type="ECO:0000256" key="22">
    <source>
        <dbReference type="SAM" id="Phobius"/>
    </source>
</evidence>
<feature type="transmembrane region" description="Helical" evidence="22">
    <location>
        <begin position="107"/>
        <end position="136"/>
    </location>
</feature>
<dbReference type="AlphaFoldDB" id="A0A4W2DTC1"/>
<feature type="transmembrane region" description="Helical" evidence="22">
    <location>
        <begin position="148"/>
        <end position="167"/>
    </location>
</feature>
<dbReference type="GO" id="GO:0048511">
    <property type="term" value="P:rhythmic process"/>
    <property type="evidence" value="ECO:0007669"/>
    <property type="project" value="UniProtKB-KW"/>
</dbReference>
<comment type="subcellular location">
    <subcellularLocation>
        <location evidence="1">Cell membrane</location>
        <topology evidence="1">Multi-pass membrane protein</topology>
    </subcellularLocation>
</comment>
<evidence type="ECO:0000256" key="2">
    <source>
        <dbReference type="ARBA" id="ARBA00022475"/>
    </source>
</evidence>
<dbReference type="GO" id="GO:0043410">
    <property type="term" value="P:positive regulation of MAPK cascade"/>
    <property type="evidence" value="ECO:0007669"/>
    <property type="project" value="Ensembl"/>
</dbReference>
<dbReference type="InterPro" id="IPR002185">
    <property type="entry name" value="Dopamine_D4_rcpt"/>
</dbReference>
<dbReference type="GO" id="GO:0051967">
    <property type="term" value="P:negative regulation of synaptic transmission, glutamatergic"/>
    <property type="evidence" value="ECO:0007669"/>
    <property type="project" value="TreeGrafter"/>
</dbReference>
<dbReference type="GO" id="GO:0005813">
    <property type="term" value="C:centrosome"/>
    <property type="evidence" value="ECO:0007669"/>
    <property type="project" value="Ensembl"/>
</dbReference>
<evidence type="ECO:0000256" key="12">
    <source>
        <dbReference type="ARBA" id="ARBA00023170"/>
    </source>
</evidence>
<dbReference type="GO" id="GO:0042053">
    <property type="term" value="P:regulation of dopamine metabolic process"/>
    <property type="evidence" value="ECO:0007669"/>
    <property type="project" value="Ensembl"/>
</dbReference>
<keyword evidence="12 20" id="KW-0675">Receptor</keyword>
<gene>
    <name evidence="24" type="primary">DRD4</name>
</gene>
<dbReference type="GO" id="GO:0060158">
    <property type="term" value="P:phospholipase C-activating dopamine receptor signaling pathway"/>
    <property type="evidence" value="ECO:0007669"/>
    <property type="project" value="Ensembl"/>
</dbReference>
<dbReference type="RefSeq" id="XP_027388402.1">
    <property type="nucleotide sequence ID" value="XM_027532601.1"/>
</dbReference>
<keyword evidence="14 20" id="KW-0807">Transducer</keyword>
<dbReference type="Pfam" id="PF00001">
    <property type="entry name" value="7tm_1"/>
    <property type="match status" value="1"/>
</dbReference>
<keyword evidence="10" id="KW-0564">Palmitate</keyword>
<dbReference type="Proteomes" id="UP000429181">
    <property type="component" value="Chromosome 29"/>
</dbReference>
<dbReference type="PROSITE" id="PS00237">
    <property type="entry name" value="G_PROTEIN_RECEP_F1_1"/>
    <property type="match status" value="1"/>
</dbReference>
<feature type="compositionally biased region" description="Low complexity" evidence="21">
    <location>
        <begin position="263"/>
        <end position="276"/>
    </location>
</feature>
<evidence type="ECO:0000256" key="3">
    <source>
        <dbReference type="ARBA" id="ARBA00022692"/>
    </source>
</evidence>
<dbReference type="GO" id="GO:0046872">
    <property type="term" value="F:metal ion binding"/>
    <property type="evidence" value="ECO:0007669"/>
    <property type="project" value="UniProtKB-KW"/>
</dbReference>
<dbReference type="GO" id="GO:0004930">
    <property type="term" value="F:G protein-coupled receptor activity"/>
    <property type="evidence" value="ECO:0007669"/>
    <property type="project" value="UniProtKB-KW"/>
</dbReference>
<evidence type="ECO:0000256" key="7">
    <source>
        <dbReference type="ARBA" id="ARBA00023053"/>
    </source>
</evidence>
<dbReference type="GO" id="GO:0050709">
    <property type="term" value="P:negative regulation of protein secretion"/>
    <property type="evidence" value="ECO:0007669"/>
    <property type="project" value="Ensembl"/>
</dbReference>
<keyword evidence="4" id="KW-0479">Metal-binding</keyword>
<protein>
    <recommendedName>
        <fullName evidence="18">D(4) dopamine receptor</fullName>
    </recommendedName>
    <alternativeName>
        <fullName evidence="19">Dopamine D4 receptor</fullName>
    </alternativeName>
</protein>
<feature type="transmembrane region" description="Helical" evidence="22">
    <location>
        <begin position="187"/>
        <end position="209"/>
    </location>
</feature>
<dbReference type="GO" id="GO:0035240">
    <property type="term" value="F:dopamine binding"/>
    <property type="evidence" value="ECO:0007669"/>
    <property type="project" value="Ensembl"/>
</dbReference>
<dbReference type="GO" id="GO:0051481">
    <property type="term" value="P:negative regulation of cytosolic calcium ion concentration"/>
    <property type="evidence" value="ECO:0007669"/>
    <property type="project" value="TreeGrafter"/>
</dbReference>
<reference evidence="25 26" key="1">
    <citation type="submission" date="2018-11" db="EMBL/GenBank/DDBJ databases">
        <title>Haplotype-resolved cattle genomes.</title>
        <authorList>
            <person name="Low W.Y."/>
            <person name="Tearle R."/>
            <person name="Bickhart D.M."/>
            <person name="Rosen B.D."/>
            <person name="Koren S."/>
            <person name="Rhie A."/>
            <person name="Hiendleder S."/>
            <person name="Phillippy A.M."/>
            <person name="Smith T.P.L."/>
            <person name="Williams J.L."/>
        </authorList>
    </citation>
    <scope>NUCLEOTIDE SEQUENCE [LARGE SCALE GENOMIC DNA]</scope>
</reference>
<dbReference type="Ensembl" id="ENSBIXT00005053461.1">
    <property type="protein sequence ID" value="ENSBIXP00005026144.1"/>
    <property type="gene ID" value="ENSBIXG00005028520.1"/>
</dbReference>
<dbReference type="PRINTS" id="PR00569">
    <property type="entry name" value="DOPAMINED4R"/>
</dbReference>
<dbReference type="SMART" id="SM01381">
    <property type="entry name" value="7TM_GPCR_Srsx"/>
    <property type="match status" value="1"/>
</dbReference>
<evidence type="ECO:0000256" key="20">
    <source>
        <dbReference type="RuleBase" id="RU000688"/>
    </source>
</evidence>
<dbReference type="GO" id="GO:0007195">
    <property type="term" value="P:adenylate cyclase-inhibiting dopamine receptor signaling pathway"/>
    <property type="evidence" value="ECO:0007669"/>
    <property type="project" value="Ensembl"/>
</dbReference>
<keyword evidence="15" id="KW-0449">Lipoprotein</keyword>
<dbReference type="InterPro" id="IPR017452">
    <property type="entry name" value="GPCR_Rhodpsn_7TM"/>
</dbReference>
<dbReference type="GO" id="GO:0042752">
    <property type="term" value="P:regulation of circadian rhythm"/>
    <property type="evidence" value="ECO:0007669"/>
    <property type="project" value="Ensembl"/>
</dbReference>
<keyword evidence="6 20" id="KW-0297">G-protein coupled receptor</keyword>
<evidence type="ECO:0000256" key="15">
    <source>
        <dbReference type="ARBA" id="ARBA00023288"/>
    </source>
</evidence>
<comment type="similarity">
    <text evidence="20">Belongs to the G-protein coupled receptor 1 family.</text>
</comment>
<evidence type="ECO:0000256" key="13">
    <source>
        <dbReference type="ARBA" id="ARBA00023180"/>
    </source>
</evidence>
<dbReference type="CTD" id="1815"/>
<sequence length="372" mass="39458">MGNRSAADADGLLEERAPGTGVGAGGPGAAAALVGGVLLIGAVLAGNSLVCMSVAAERSLQTPTNYFIVSLAAADLLLALLVLPLFVYSEVQGGVWLLSPGLCDALMAMDVMLCTASIFNLCAISVDRFVAVAVPLRYNRQSSGGRQLLLIGATWLLSAAVAAPVLCGLNDARGRDPSVCRLEDRDYVVYSSVCSFFLPCPLMLMLYWATFRGLRRWEAARRAKLHGRAPRRPSGPGPPAPDASQATDAAPAPDSGPTPDADPAPDAVAPPEANAAEPPPQARRRRRAKITGRERKAMRVLPVVVGAFLLCWTPFFVVHITRALCPACAVSPRLVSAVTWLGYVNSALNPVIYTIFNAEFRTVFRKAFRLCC</sequence>
<dbReference type="Proteomes" id="UP000314981">
    <property type="component" value="Chromosome 29"/>
</dbReference>
<dbReference type="GO" id="GO:0017124">
    <property type="term" value="F:SH3 domain binding"/>
    <property type="evidence" value="ECO:0007669"/>
    <property type="project" value="Ensembl"/>
</dbReference>
<dbReference type="SUPFAM" id="SSF81321">
    <property type="entry name" value="Family A G protein-coupled receptor-like"/>
    <property type="match status" value="1"/>
</dbReference>
<evidence type="ECO:0000256" key="5">
    <source>
        <dbReference type="ARBA" id="ARBA00022989"/>
    </source>
</evidence>
<dbReference type="Gene3D" id="1.20.1070.10">
    <property type="entry name" value="Rhodopsin 7-helix transmembrane proteins"/>
    <property type="match status" value="1"/>
</dbReference>
<dbReference type="InterPro" id="IPR000276">
    <property type="entry name" value="GPCR_Rhodpsn"/>
</dbReference>
<dbReference type="GO" id="GO:0006874">
    <property type="term" value="P:intracellular calcium ion homeostasis"/>
    <property type="evidence" value="ECO:0007669"/>
    <property type="project" value="Ensembl"/>
</dbReference>
<feature type="transmembrane region" description="Helical" evidence="22">
    <location>
        <begin position="297"/>
        <end position="317"/>
    </location>
</feature>
<evidence type="ECO:0000256" key="17">
    <source>
        <dbReference type="ARBA" id="ARBA00061751"/>
    </source>
</evidence>
<accession>A0A4W2DTC1</accession>
<dbReference type="GO" id="GO:0042596">
    <property type="term" value="P:fear response"/>
    <property type="evidence" value="ECO:0007669"/>
    <property type="project" value="Ensembl"/>
</dbReference>
<dbReference type="FunFam" id="1.20.1070.10:FF:000361">
    <property type="entry name" value="Dopamine receptor D4"/>
    <property type="match status" value="1"/>
</dbReference>
<dbReference type="PRINTS" id="PR00237">
    <property type="entry name" value="GPCRRHODOPSN"/>
</dbReference>
<dbReference type="GeneTree" id="ENSGT00940000160974"/>
<dbReference type="InterPro" id="IPR000929">
    <property type="entry name" value="Dopamine_rcpt"/>
</dbReference>
<dbReference type="FunFam" id="1.20.1070.10:FF:000362">
    <property type="entry name" value="D(4) dopamine receptor"/>
    <property type="match status" value="1"/>
</dbReference>
<evidence type="ECO:0000256" key="14">
    <source>
        <dbReference type="ARBA" id="ARBA00023224"/>
    </source>
</evidence>
<keyword evidence="3 20" id="KW-0812">Transmembrane</keyword>
<dbReference type="OMA" id="VVHITQA"/>
<dbReference type="GeneID" id="113886416"/>
<dbReference type="GO" id="GO:0014059">
    <property type="term" value="P:regulation of dopamine secretion"/>
    <property type="evidence" value="ECO:0007669"/>
    <property type="project" value="TreeGrafter"/>
</dbReference>
<name>A0A4W2DTC1_BOBOX</name>
<dbReference type="GO" id="GO:0051380">
    <property type="term" value="F:norepinephrine binding"/>
    <property type="evidence" value="ECO:0007669"/>
    <property type="project" value="Ensembl"/>
</dbReference>
<dbReference type="GO" id="GO:0050482">
    <property type="term" value="P:arachidonate secretion"/>
    <property type="evidence" value="ECO:0007669"/>
    <property type="project" value="Ensembl"/>
</dbReference>
<dbReference type="CDD" id="cd15308">
    <property type="entry name" value="7tmA_D4_dopamine_R"/>
    <property type="match status" value="1"/>
</dbReference>
<evidence type="ECO:0000256" key="11">
    <source>
        <dbReference type="ARBA" id="ARBA00023157"/>
    </source>
</evidence>
<evidence type="ECO:0000313" key="26">
    <source>
        <dbReference type="Proteomes" id="UP000429181"/>
    </source>
</evidence>
<evidence type="ECO:0000313" key="25">
    <source>
        <dbReference type="Proteomes" id="UP000314981"/>
    </source>
</evidence>
<evidence type="ECO:0000256" key="9">
    <source>
        <dbReference type="ARBA" id="ARBA00023136"/>
    </source>
</evidence>
<dbReference type="PROSITE" id="PS50262">
    <property type="entry name" value="G_PROTEIN_RECEP_F1_2"/>
    <property type="match status" value="1"/>
</dbReference>
<reference evidence="24" key="2">
    <citation type="submission" date="2025-05" db="UniProtKB">
        <authorList>
            <consortium name="Ensembl"/>
        </authorList>
    </citation>
    <scope>IDENTIFICATION</scope>
</reference>
<feature type="domain" description="G-protein coupled receptors family 1 profile" evidence="23">
    <location>
        <begin position="46"/>
        <end position="353"/>
    </location>
</feature>
<dbReference type="GO" id="GO:0048148">
    <property type="term" value="P:behavioral response to cocaine"/>
    <property type="evidence" value="ECO:0007669"/>
    <property type="project" value="Ensembl"/>
</dbReference>
<keyword evidence="11" id="KW-1015">Disulfide bond</keyword>
<feature type="transmembrane region" description="Helical" evidence="22">
    <location>
        <begin position="66"/>
        <end position="87"/>
    </location>
</feature>
<dbReference type="STRING" id="30522.A0A4W2DTC1"/>
<dbReference type="GO" id="GO:0001591">
    <property type="term" value="F:dopamine neurotransmitter receptor activity, coupled via Gi/Go"/>
    <property type="evidence" value="ECO:0007669"/>
    <property type="project" value="Ensembl"/>
</dbReference>
<feature type="transmembrane region" description="Helical" evidence="22">
    <location>
        <begin position="29"/>
        <end position="54"/>
    </location>
</feature>
<keyword evidence="25" id="KW-1185">Reference proteome</keyword>
<evidence type="ECO:0000256" key="21">
    <source>
        <dbReference type="SAM" id="MobiDB-lite"/>
    </source>
</evidence>
<dbReference type="GO" id="GO:0098978">
    <property type="term" value="C:glutamatergic synapse"/>
    <property type="evidence" value="ECO:0007669"/>
    <property type="project" value="Ensembl"/>
</dbReference>
<evidence type="ECO:0000256" key="8">
    <source>
        <dbReference type="ARBA" id="ARBA00023108"/>
    </source>
</evidence>
<feature type="transmembrane region" description="Helical" evidence="22">
    <location>
        <begin position="337"/>
        <end position="356"/>
    </location>
</feature>
<keyword evidence="5 22" id="KW-1133">Transmembrane helix</keyword>
<dbReference type="GO" id="GO:0008344">
    <property type="term" value="P:adult locomotory behavior"/>
    <property type="evidence" value="ECO:0007669"/>
    <property type="project" value="Ensembl"/>
</dbReference>
<evidence type="ECO:0000256" key="18">
    <source>
        <dbReference type="ARBA" id="ARBA00073120"/>
    </source>
</evidence>
<dbReference type="GO" id="GO:0005886">
    <property type="term" value="C:plasma membrane"/>
    <property type="evidence" value="ECO:0007669"/>
    <property type="project" value="UniProtKB-SubCell"/>
</dbReference>
<keyword evidence="7" id="KW-0915">Sodium</keyword>
<dbReference type="GO" id="GO:0060080">
    <property type="term" value="P:inhibitory postsynaptic potential"/>
    <property type="evidence" value="ECO:0007669"/>
    <property type="project" value="Ensembl"/>
</dbReference>
<keyword evidence="8" id="KW-0090">Biological rhythms</keyword>
<evidence type="ECO:0000256" key="16">
    <source>
        <dbReference type="ARBA" id="ARBA00055693"/>
    </source>
</evidence>
<dbReference type="GO" id="GO:0051379">
    <property type="term" value="F:epinephrine binding"/>
    <property type="evidence" value="ECO:0007669"/>
    <property type="project" value="Ensembl"/>
</dbReference>
<dbReference type="GO" id="GO:0098794">
    <property type="term" value="C:postsynapse"/>
    <property type="evidence" value="ECO:0007669"/>
    <property type="project" value="GOC"/>
</dbReference>
<dbReference type="GO" id="GO:0034776">
    <property type="term" value="P:response to histamine"/>
    <property type="evidence" value="ECO:0007669"/>
    <property type="project" value="Ensembl"/>
</dbReference>
<proteinExistence type="inferred from homology"/>
<dbReference type="PANTHER" id="PTHR24248:SF143">
    <property type="entry name" value="D(4) DOPAMINE RECEPTOR"/>
    <property type="match status" value="1"/>
</dbReference>
<evidence type="ECO:0000256" key="19">
    <source>
        <dbReference type="ARBA" id="ARBA00079755"/>
    </source>
</evidence>
<dbReference type="GO" id="GO:0099149">
    <property type="term" value="P:regulation of postsynaptic neurotransmitter receptor internalization"/>
    <property type="evidence" value="ECO:0007669"/>
    <property type="project" value="Ensembl"/>
</dbReference>
<comment type="subunit">
    <text evidence="17">Forms homo- and heterooligomers with DRD2. D4.7 allele exhibits higher affinity for homodimers compared to DRD2 heterodimers, while alleles D42. and 4.4 have similar affinities for both. The interaction with DRD2 may modulate agonist-induced downstream signaling. Interacts with CLIC6. Interacts with GPRASP1. May interact with ADORA2A. Interacts with KLHL12.</text>
</comment>
<feature type="compositionally biased region" description="Low complexity" evidence="21">
    <location>
        <begin position="242"/>
        <end position="253"/>
    </location>
</feature>
<dbReference type="GO" id="GO:0001975">
    <property type="term" value="P:response to amphetamine"/>
    <property type="evidence" value="ECO:0007669"/>
    <property type="project" value="Ensembl"/>
</dbReference>
<evidence type="ECO:0000256" key="10">
    <source>
        <dbReference type="ARBA" id="ARBA00023139"/>
    </source>
</evidence>